<keyword evidence="15" id="KW-1185">Reference proteome</keyword>
<dbReference type="CDD" id="cd00305">
    <property type="entry name" value="Cu-Zn_Superoxide_Dismutase"/>
    <property type="match status" value="1"/>
</dbReference>
<keyword evidence="10" id="KW-1015">Disulfide bond</keyword>
<comment type="cofactor">
    <cofactor evidence="2">
        <name>Zn(2+)</name>
        <dbReference type="ChEBI" id="CHEBI:29105"/>
    </cofactor>
</comment>
<accession>A0A443RGN9</accession>
<protein>
    <recommendedName>
        <fullName evidence="4">superoxide dismutase</fullName>
        <ecNumber evidence="4">1.15.1.1</ecNumber>
    </recommendedName>
</protein>
<feature type="chain" id="PRO_5019200965" description="superoxide dismutase" evidence="12">
    <location>
        <begin position="29"/>
        <end position="362"/>
    </location>
</feature>
<comment type="similarity">
    <text evidence="3">Belongs to the Cu-Zn superoxide dismutase family.</text>
</comment>
<dbReference type="InterPro" id="IPR001424">
    <property type="entry name" value="SOD_Cu_Zn_dom"/>
</dbReference>
<evidence type="ECO:0000256" key="2">
    <source>
        <dbReference type="ARBA" id="ARBA00001947"/>
    </source>
</evidence>
<evidence type="ECO:0000256" key="7">
    <source>
        <dbReference type="ARBA" id="ARBA00022862"/>
    </source>
</evidence>
<dbReference type="GO" id="GO:0005507">
    <property type="term" value="F:copper ion binding"/>
    <property type="evidence" value="ECO:0007669"/>
    <property type="project" value="InterPro"/>
</dbReference>
<evidence type="ECO:0000313" key="14">
    <source>
        <dbReference type="EMBL" id="RWS14446.1"/>
    </source>
</evidence>
<keyword evidence="6" id="KW-0862">Zinc</keyword>
<dbReference type="Proteomes" id="UP000285301">
    <property type="component" value="Unassembled WGS sequence"/>
</dbReference>
<keyword evidence="7" id="KW-0049">Antioxidant</keyword>
<feature type="signal peptide" evidence="12">
    <location>
        <begin position="1"/>
        <end position="28"/>
    </location>
</feature>
<evidence type="ECO:0000256" key="5">
    <source>
        <dbReference type="ARBA" id="ARBA00022723"/>
    </source>
</evidence>
<keyword evidence="12" id="KW-0732">Signal</keyword>
<evidence type="ECO:0000313" key="15">
    <source>
        <dbReference type="Proteomes" id="UP000285301"/>
    </source>
</evidence>
<organism evidence="14 15">
    <name type="scientific">Dinothrombium tinctorium</name>
    <dbReference type="NCBI Taxonomy" id="1965070"/>
    <lineage>
        <taxon>Eukaryota</taxon>
        <taxon>Metazoa</taxon>
        <taxon>Ecdysozoa</taxon>
        <taxon>Arthropoda</taxon>
        <taxon>Chelicerata</taxon>
        <taxon>Arachnida</taxon>
        <taxon>Acari</taxon>
        <taxon>Acariformes</taxon>
        <taxon>Trombidiformes</taxon>
        <taxon>Prostigmata</taxon>
        <taxon>Anystina</taxon>
        <taxon>Parasitengona</taxon>
        <taxon>Trombidioidea</taxon>
        <taxon>Trombidiidae</taxon>
        <taxon>Dinothrombium</taxon>
    </lineage>
</organism>
<evidence type="ECO:0000256" key="10">
    <source>
        <dbReference type="ARBA" id="ARBA00023157"/>
    </source>
</evidence>
<comment type="caution">
    <text evidence="14">The sequence shown here is derived from an EMBL/GenBank/DDBJ whole genome shotgun (WGS) entry which is preliminary data.</text>
</comment>
<keyword evidence="5" id="KW-0479">Metal-binding</keyword>
<dbReference type="OrthoDB" id="6497185at2759"/>
<evidence type="ECO:0000256" key="4">
    <source>
        <dbReference type="ARBA" id="ARBA00012682"/>
    </source>
</evidence>
<sequence length="362" mass="41558">MVIAQFTKLFIFCGLFFNFHCIIDGTYANSVYAARQDGGKESVVRSDLIEVQASTRYPFKLYEQSYPYQPQYGDSEARFCCRPQSPTLQYTSLGGGPAYGSGFGGFHRDPYNNRRHWNVWDSRPSVWQQMYPSNLQPTRYPTLSNSYPNYQYYQQTRYPFYNPYQKYPNEVYSSWQRWGYGQKWFPQQSPFPQYYPNVPWHYHQHHNGRFIKAKAVLKGEKKVEGAVYFEELSNRHVAIRGRITGLTPGAHGFHIHEKEMVNNDCLSAGKHYNPQNTDHGGKADWVRHVGDLGNILADNQGVAYFDISDQVISLSGGYNVINRTLVVTEHGDDLGRNPDIESKTNGNSGAPVACGVIRLVYY</sequence>
<reference evidence="14 15" key="1">
    <citation type="journal article" date="2018" name="Gigascience">
        <title>Genomes of trombidid mites reveal novel predicted allergens and laterally-transferred genes associated with secondary metabolism.</title>
        <authorList>
            <person name="Dong X."/>
            <person name="Chaisiri K."/>
            <person name="Xia D."/>
            <person name="Armstrong S.D."/>
            <person name="Fang Y."/>
            <person name="Donnelly M.J."/>
            <person name="Kadowaki T."/>
            <person name="McGarry J.W."/>
            <person name="Darby A.C."/>
            <person name="Makepeace B.L."/>
        </authorList>
    </citation>
    <scope>NUCLEOTIDE SEQUENCE [LARGE SCALE GENOMIC DNA]</scope>
    <source>
        <strain evidence="14">UoL-WK</strain>
    </source>
</reference>
<evidence type="ECO:0000256" key="3">
    <source>
        <dbReference type="ARBA" id="ARBA00010457"/>
    </source>
</evidence>
<feature type="domain" description="Superoxide dismutase copper/zinc binding" evidence="13">
    <location>
        <begin position="223"/>
        <end position="357"/>
    </location>
</feature>
<dbReference type="Pfam" id="PF00080">
    <property type="entry name" value="Sod_Cu"/>
    <property type="match status" value="1"/>
</dbReference>
<dbReference type="InterPro" id="IPR024134">
    <property type="entry name" value="SOD_Cu/Zn_/chaperone"/>
</dbReference>
<comment type="cofactor">
    <cofactor evidence="1">
        <name>Cu cation</name>
        <dbReference type="ChEBI" id="CHEBI:23378"/>
    </cofactor>
</comment>
<gene>
    <name evidence="14" type="ORF">B4U79_15504</name>
</gene>
<keyword evidence="8" id="KW-0560">Oxidoreductase</keyword>
<evidence type="ECO:0000256" key="9">
    <source>
        <dbReference type="ARBA" id="ARBA00023008"/>
    </source>
</evidence>
<dbReference type="EC" id="1.15.1.1" evidence="4"/>
<dbReference type="FunFam" id="2.60.40.200:FF:000003">
    <property type="entry name" value="Superoxide dismutase [Cu-Zn], chloroplastic"/>
    <property type="match status" value="1"/>
</dbReference>
<dbReference type="InterPro" id="IPR036423">
    <property type="entry name" value="SOD-like_Cu/Zn_dom_sf"/>
</dbReference>
<evidence type="ECO:0000256" key="11">
    <source>
        <dbReference type="ARBA" id="ARBA00049204"/>
    </source>
</evidence>
<evidence type="ECO:0000256" key="8">
    <source>
        <dbReference type="ARBA" id="ARBA00023002"/>
    </source>
</evidence>
<proteinExistence type="inferred from homology"/>
<evidence type="ECO:0000256" key="12">
    <source>
        <dbReference type="SAM" id="SignalP"/>
    </source>
</evidence>
<comment type="catalytic activity">
    <reaction evidence="11">
        <text>2 superoxide + 2 H(+) = H2O2 + O2</text>
        <dbReference type="Rhea" id="RHEA:20696"/>
        <dbReference type="ChEBI" id="CHEBI:15378"/>
        <dbReference type="ChEBI" id="CHEBI:15379"/>
        <dbReference type="ChEBI" id="CHEBI:16240"/>
        <dbReference type="ChEBI" id="CHEBI:18421"/>
        <dbReference type="EC" id="1.15.1.1"/>
    </reaction>
</comment>
<evidence type="ECO:0000256" key="1">
    <source>
        <dbReference type="ARBA" id="ARBA00001935"/>
    </source>
</evidence>
<dbReference type="AlphaFoldDB" id="A0A443RGN9"/>
<dbReference type="Gene3D" id="2.60.40.200">
    <property type="entry name" value="Superoxide dismutase, copper/zinc binding domain"/>
    <property type="match status" value="1"/>
</dbReference>
<evidence type="ECO:0000259" key="13">
    <source>
        <dbReference type="Pfam" id="PF00080"/>
    </source>
</evidence>
<dbReference type="STRING" id="1965070.A0A443RGN9"/>
<dbReference type="GO" id="GO:0004784">
    <property type="term" value="F:superoxide dismutase activity"/>
    <property type="evidence" value="ECO:0007669"/>
    <property type="project" value="UniProtKB-EC"/>
</dbReference>
<dbReference type="PRINTS" id="PR00068">
    <property type="entry name" value="CUZNDISMTASE"/>
</dbReference>
<dbReference type="SUPFAM" id="SSF49329">
    <property type="entry name" value="Cu,Zn superoxide dismutase-like"/>
    <property type="match status" value="1"/>
</dbReference>
<keyword evidence="9" id="KW-0186">Copper</keyword>
<evidence type="ECO:0000256" key="6">
    <source>
        <dbReference type="ARBA" id="ARBA00022833"/>
    </source>
</evidence>
<dbReference type="PANTHER" id="PTHR10003">
    <property type="entry name" value="SUPEROXIDE DISMUTASE CU-ZN -RELATED"/>
    <property type="match status" value="1"/>
</dbReference>
<name>A0A443RGN9_9ACAR</name>
<dbReference type="EMBL" id="NCKU01000718">
    <property type="protein sequence ID" value="RWS14446.1"/>
    <property type="molecule type" value="Genomic_DNA"/>
</dbReference>